<evidence type="ECO:0000313" key="3">
    <source>
        <dbReference type="EMBL" id="BBH25162.1"/>
    </source>
</evidence>
<dbReference type="GO" id="GO:0006284">
    <property type="term" value="P:base-excision repair"/>
    <property type="evidence" value="ECO:0007669"/>
    <property type="project" value="InterPro"/>
</dbReference>
<dbReference type="SUPFAM" id="SSF55729">
    <property type="entry name" value="Acyl-CoA N-acyltransferases (Nat)"/>
    <property type="match status" value="1"/>
</dbReference>
<keyword evidence="4" id="KW-1185">Reference proteome</keyword>
<dbReference type="KEGG" id="ebm:SG0102_00960"/>
<gene>
    <name evidence="3" type="ORF">SG0102_00960</name>
</gene>
<dbReference type="InterPro" id="IPR016181">
    <property type="entry name" value="Acyl_CoA_acyltransferase"/>
</dbReference>
<sequence length="316" mass="37092">MIQKETYNQEIHDLMWEVFLKEVAPYYSKEGISTFKATIDEYDYLSEMRFYTYREESLLGVIGTDEDNTHISFFFVKKPGQGIGKALLDHVMKDNEEKRISVNAAKNAYEIYHHLGFEDVDEERKQDGIISKEMVYVPRCSWVPLDDPLYVAYHDEEWGKPTHDEQKLYEMFVLELFQAGLSWRIILHKRENFREAYDHFDLDRVCLYDETKIDALCHNPGIIRSRAKIKASISNSRIFREIQKEYGSFDAYIWHFTNGQVITCDPHITKNALSDEVSADLKKRGVKYAGSVTIYSYLQAIGVINAHEHNCFQYKK</sequence>
<evidence type="ECO:0000313" key="4">
    <source>
        <dbReference type="Proteomes" id="UP000268059"/>
    </source>
</evidence>
<feature type="binding site" evidence="1">
    <location>
        <position position="154"/>
    </location>
    <ligand>
        <name>Zn(2+)</name>
        <dbReference type="ChEBI" id="CHEBI:29105"/>
    </ligand>
</feature>
<dbReference type="Gene3D" id="1.10.340.30">
    <property type="entry name" value="Hypothetical protein, domain 2"/>
    <property type="match status" value="1"/>
</dbReference>
<dbReference type="Pfam" id="PF13673">
    <property type="entry name" value="Acetyltransf_10"/>
    <property type="match status" value="1"/>
</dbReference>
<keyword evidence="1" id="KW-0479">Metal-binding</keyword>
<dbReference type="InParanoid" id="A0A3G9J3J8"/>
<feature type="binding site" evidence="1">
    <location>
        <position position="140"/>
    </location>
    <ligand>
        <name>Zn(2+)</name>
        <dbReference type="ChEBI" id="CHEBI:29105"/>
    </ligand>
</feature>
<dbReference type="GO" id="GO:0016747">
    <property type="term" value="F:acyltransferase activity, transferring groups other than amino-acyl groups"/>
    <property type="evidence" value="ECO:0007669"/>
    <property type="project" value="InterPro"/>
</dbReference>
<dbReference type="SUPFAM" id="SSF48150">
    <property type="entry name" value="DNA-glycosylase"/>
    <property type="match status" value="1"/>
</dbReference>
<dbReference type="EMBL" id="AP019309">
    <property type="protein sequence ID" value="BBH25162.1"/>
    <property type="molecule type" value="Genomic_DNA"/>
</dbReference>
<evidence type="ECO:0000259" key="2">
    <source>
        <dbReference type="PROSITE" id="PS51186"/>
    </source>
</evidence>
<dbReference type="PANTHER" id="PTHR30037">
    <property type="entry name" value="DNA-3-METHYLADENINE GLYCOSYLASE 1"/>
    <property type="match status" value="1"/>
</dbReference>
<dbReference type="InterPro" id="IPR052891">
    <property type="entry name" value="DNA-3mA_glycosylase"/>
</dbReference>
<feature type="binding site" evidence="1">
    <location>
        <position position="311"/>
    </location>
    <ligand>
        <name>Zn(2+)</name>
        <dbReference type="ChEBI" id="CHEBI:29105"/>
    </ligand>
</feature>
<dbReference type="InterPro" id="IPR000182">
    <property type="entry name" value="GNAT_dom"/>
</dbReference>
<feature type="binding site" evidence="1">
    <location>
        <position position="307"/>
    </location>
    <ligand>
        <name>Zn(2+)</name>
        <dbReference type="ChEBI" id="CHEBI:29105"/>
    </ligand>
</feature>
<dbReference type="Gene3D" id="3.40.630.30">
    <property type="match status" value="1"/>
</dbReference>
<protein>
    <recommendedName>
        <fullName evidence="2">N-acetyltransferase domain-containing protein</fullName>
    </recommendedName>
</protein>
<dbReference type="RefSeq" id="WP_162300166.1">
    <property type="nucleotide sequence ID" value="NZ_AP019309.1"/>
</dbReference>
<organism evidence="3 4">
    <name type="scientific">Intestinibaculum porci</name>
    <dbReference type="NCBI Taxonomy" id="2487118"/>
    <lineage>
        <taxon>Bacteria</taxon>
        <taxon>Bacillati</taxon>
        <taxon>Bacillota</taxon>
        <taxon>Erysipelotrichia</taxon>
        <taxon>Erysipelotrichales</taxon>
        <taxon>Erysipelotrichaceae</taxon>
        <taxon>Intestinibaculum</taxon>
    </lineage>
</organism>
<evidence type="ECO:0000256" key="1">
    <source>
        <dbReference type="PIRSR" id="PIRSR605019-1"/>
    </source>
</evidence>
<dbReference type="Pfam" id="PF03352">
    <property type="entry name" value="Adenine_glyco"/>
    <property type="match status" value="1"/>
</dbReference>
<dbReference type="GO" id="GO:0008725">
    <property type="term" value="F:DNA-3-methyladenine glycosylase activity"/>
    <property type="evidence" value="ECO:0007669"/>
    <property type="project" value="InterPro"/>
</dbReference>
<dbReference type="PROSITE" id="PS51186">
    <property type="entry name" value="GNAT"/>
    <property type="match status" value="1"/>
</dbReference>
<accession>A0A3G9J3J8</accession>
<dbReference type="InterPro" id="IPR011257">
    <property type="entry name" value="DNA_glycosylase"/>
</dbReference>
<keyword evidence="1" id="KW-0862">Zinc</keyword>
<dbReference type="InterPro" id="IPR005019">
    <property type="entry name" value="Adenine_glyco"/>
</dbReference>
<dbReference type="AlphaFoldDB" id="A0A3G9J3J8"/>
<feature type="domain" description="N-acetyltransferase" evidence="2">
    <location>
        <begin position="2"/>
        <end position="139"/>
    </location>
</feature>
<dbReference type="PANTHER" id="PTHR30037:SF4">
    <property type="entry name" value="DNA-3-METHYLADENINE GLYCOSYLASE I"/>
    <property type="match status" value="1"/>
</dbReference>
<dbReference type="GO" id="GO:0046872">
    <property type="term" value="F:metal ion binding"/>
    <property type="evidence" value="ECO:0007669"/>
    <property type="project" value="UniProtKB-KW"/>
</dbReference>
<dbReference type="Proteomes" id="UP000268059">
    <property type="component" value="Chromosome"/>
</dbReference>
<name>A0A3G9J3J8_9FIRM</name>
<reference evidence="3 4" key="1">
    <citation type="submission" date="2018-11" db="EMBL/GenBank/DDBJ databases">
        <title>Novel Erysipelotrichaceae bacterium isolated from small intestine of a swine.</title>
        <authorList>
            <person name="Kim J.S."/>
            <person name="Choe H."/>
            <person name="Lee Y.R."/>
            <person name="Kim K.M."/>
            <person name="Park D.S."/>
        </authorList>
    </citation>
    <scope>NUCLEOTIDE SEQUENCE [LARGE SCALE GENOMIC DNA]</scope>
    <source>
        <strain evidence="3 4">SG0102</strain>
    </source>
</reference>
<proteinExistence type="predicted"/>